<dbReference type="GO" id="GO:0016740">
    <property type="term" value="F:transferase activity"/>
    <property type="evidence" value="ECO:0007669"/>
    <property type="project" value="UniProtKB-KW"/>
</dbReference>
<keyword evidence="7" id="KW-0274">FAD</keyword>
<evidence type="ECO:0000313" key="12">
    <source>
        <dbReference type="Proteomes" id="UP000244069"/>
    </source>
</evidence>
<evidence type="ECO:0000256" key="7">
    <source>
        <dbReference type="ARBA" id="ARBA00022827"/>
    </source>
</evidence>
<dbReference type="Gene3D" id="3.10.520.10">
    <property type="entry name" value="ApbE-like domains"/>
    <property type="match status" value="1"/>
</dbReference>
<evidence type="ECO:0000256" key="2">
    <source>
        <dbReference type="ARBA" id="ARBA00011955"/>
    </source>
</evidence>
<dbReference type="PANTHER" id="PTHR30040">
    <property type="entry name" value="THIAMINE BIOSYNTHESIS LIPOPROTEIN APBE"/>
    <property type="match status" value="1"/>
</dbReference>
<keyword evidence="12" id="KW-1185">Reference proteome</keyword>
<dbReference type="Pfam" id="PF02424">
    <property type="entry name" value="ApbE"/>
    <property type="match status" value="1"/>
</dbReference>
<evidence type="ECO:0000256" key="8">
    <source>
        <dbReference type="ARBA" id="ARBA00022842"/>
    </source>
</evidence>
<evidence type="ECO:0000256" key="4">
    <source>
        <dbReference type="ARBA" id="ARBA00022630"/>
    </source>
</evidence>
<comment type="caution">
    <text evidence="11">The sequence shown here is derived from an EMBL/GenBank/DDBJ whole genome shotgun (WGS) entry which is preliminary data.</text>
</comment>
<proteinExistence type="predicted"/>
<evidence type="ECO:0000256" key="1">
    <source>
        <dbReference type="ARBA" id="ARBA00001946"/>
    </source>
</evidence>
<evidence type="ECO:0000256" key="3">
    <source>
        <dbReference type="ARBA" id="ARBA00016337"/>
    </source>
</evidence>
<keyword evidence="5" id="KW-0808">Transferase</keyword>
<dbReference type="InterPro" id="IPR024932">
    <property type="entry name" value="ApbE"/>
</dbReference>
<keyword evidence="4" id="KW-0285">Flavoprotein</keyword>
<keyword evidence="11" id="KW-0449">Lipoprotein</keyword>
<comment type="cofactor">
    <cofactor evidence="1">
        <name>Mg(2+)</name>
        <dbReference type="ChEBI" id="CHEBI:18420"/>
    </cofactor>
</comment>
<evidence type="ECO:0000256" key="10">
    <source>
        <dbReference type="ARBA" id="ARBA00048540"/>
    </source>
</evidence>
<protein>
    <recommendedName>
        <fullName evidence="3">FAD:protein FMN transferase</fullName>
        <ecNumber evidence="2">2.7.1.180</ecNumber>
    </recommendedName>
    <alternativeName>
        <fullName evidence="9">Flavin transferase</fullName>
    </alternativeName>
</protein>
<sequence length="322" mass="32584">MTAEMSRLGRRGFLGLAGGAMLWPVIGRAAPVEGIGGPAFGTQWRMAGPGLGSDLGEAVATLFAGIDAQMSPWRSDSMLSGLNRAGVGAQEVPEETALVTAAALALTGESGGAFDPGVGPLVARWGFGPIDVGEVSDASAWTVEGTRVVKRDAGATLDLCGIAKGWALDEARALAARQGHRDVLIDLGGELAALGMHPEGRPWKVGVENPLGEGLAAVLSLAPGLSVATSGRRAQSYVLGGRSYSHIIDPATGEPVAGALASVSVLSERAMTADGWATALFAAGAERGVALAEAHGIDALFLSDDGGALRQQVTGRMAEVLA</sequence>
<keyword evidence="6" id="KW-0479">Metal-binding</keyword>
<gene>
    <name evidence="11" type="ORF">C8N44_12249</name>
</gene>
<dbReference type="PANTHER" id="PTHR30040:SF2">
    <property type="entry name" value="FAD:PROTEIN FMN TRANSFERASE"/>
    <property type="match status" value="1"/>
</dbReference>
<dbReference type="OrthoDB" id="9778595at2"/>
<dbReference type="Proteomes" id="UP000244069">
    <property type="component" value="Unassembled WGS sequence"/>
</dbReference>
<dbReference type="GO" id="GO:0046872">
    <property type="term" value="F:metal ion binding"/>
    <property type="evidence" value="ECO:0007669"/>
    <property type="project" value="UniProtKB-KW"/>
</dbReference>
<name>A0A2T6ANJ0_9RHOB</name>
<dbReference type="EC" id="2.7.1.180" evidence="2"/>
<dbReference type="AlphaFoldDB" id="A0A2T6ANJ0"/>
<dbReference type="InterPro" id="IPR003374">
    <property type="entry name" value="ApbE-like_sf"/>
</dbReference>
<accession>A0A2T6ANJ0</accession>
<keyword evidence="8" id="KW-0460">Magnesium</keyword>
<dbReference type="SUPFAM" id="SSF143631">
    <property type="entry name" value="ApbE-like"/>
    <property type="match status" value="1"/>
</dbReference>
<dbReference type="EMBL" id="QBKN01000022">
    <property type="protein sequence ID" value="PTX45394.1"/>
    <property type="molecule type" value="Genomic_DNA"/>
</dbReference>
<dbReference type="RefSeq" id="WP_107977844.1">
    <property type="nucleotide sequence ID" value="NZ_BMEZ01000022.1"/>
</dbReference>
<evidence type="ECO:0000256" key="9">
    <source>
        <dbReference type="ARBA" id="ARBA00031306"/>
    </source>
</evidence>
<organism evidence="11 12">
    <name type="scientific">Allosediminivita pacifica</name>
    <dbReference type="NCBI Taxonomy" id="1267769"/>
    <lineage>
        <taxon>Bacteria</taxon>
        <taxon>Pseudomonadati</taxon>
        <taxon>Pseudomonadota</taxon>
        <taxon>Alphaproteobacteria</taxon>
        <taxon>Rhodobacterales</taxon>
        <taxon>Paracoccaceae</taxon>
        <taxon>Allosediminivita</taxon>
    </lineage>
</organism>
<evidence type="ECO:0000313" key="11">
    <source>
        <dbReference type="EMBL" id="PTX45394.1"/>
    </source>
</evidence>
<evidence type="ECO:0000256" key="5">
    <source>
        <dbReference type="ARBA" id="ARBA00022679"/>
    </source>
</evidence>
<reference evidence="11 12" key="1">
    <citation type="submission" date="2018-04" db="EMBL/GenBank/DDBJ databases">
        <title>Genomic Encyclopedia of Archaeal and Bacterial Type Strains, Phase II (KMG-II): from individual species to whole genera.</title>
        <authorList>
            <person name="Goeker M."/>
        </authorList>
    </citation>
    <scope>NUCLEOTIDE SEQUENCE [LARGE SCALE GENOMIC DNA]</scope>
    <source>
        <strain evidence="11 12">DSM 29329</strain>
    </source>
</reference>
<comment type="catalytic activity">
    <reaction evidence="10">
        <text>L-threonyl-[protein] + FAD = FMN-L-threonyl-[protein] + AMP + H(+)</text>
        <dbReference type="Rhea" id="RHEA:36847"/>
        <dbReference type="Rhea" id="RHEA-COMP:11060"/>
        <dbReference type="Rhea" id="RHEA-COMP:11061"/>
        <dbReference type="ChEBI" id="CHEBI:15378"/>
        <dbReference type="ChEBI" id="CHEBI:30013"/>
        <dbReference type="ChEBI" id="CHEBI:57692"/>
        <dbReference type="ChEBI" id="CHEBI:74257"/>
        <dbReference type="ChEBI" id="CHEBI:456215"/>
        <dbReference type="EC" id="2.7.1.180"/>
    </reaction>
</comment>
<evidence type="ECO:0000256" key="6">
    <source>
        <dbReference type="ARBA" id="ARBA00022723"/>
    </source>
</evidence>